<protein>
    <submittedName>
        <fullName evidence="2">Uncharacterized protein</fullName>
    </submittedName>
</protein>
<proteinExistence type="predicted"/>
<evidence type="ECO:0000256" key="1">
    <source>
        <dbReference type="SAM" id="Phobius"/>
    </source>
</evidence>
<sequence>MVASSPALAPLALFSSSAAMHAPLSLPAHELASVMNFETFIRNLAAMYTAQDNETRRAVTMVVLEAEDRMGAEEILQIGVGLLRVSDHGVAVQAYGAVLLRRAVASGRLAAERVPYADIMMWYLNEPSLCRLLCGDLVDLITECMLYEWPERYPHLMELICPPQAQLAKHPRKVRLLSTLVVRLMDPHLGNVPLHRMKQPKRALSAHTSVILVETIQALFDLYTAAGGERSQEVAEPTRESIIDCLTITVNVASGVPVQRWREVGLENTLSVLVRWPPVAQEALAATTALLKCDGFVKSTTALDQGPLSLVAAVLGCVEACVMERNYSTLEELMELLLEMPNPILEAVVVPVSQSCLAMLSVPSIYLATVVCHILKRLGDAAFAHINALELMMRFAALIPKNKFHPRYGTGELGKKLSEQQYGSIELFERGFGEFRGLTGHLLTALARVYPVVSNQFILQLLTSLCDGCGSAEDPRTSSGFVTQQSNTFCEWEATQFLIDHLSESFRYSSDYVPQAIAALVAKQTEDMVLCPVYLNMLSAFWGCRDDAALGVWEGTLGIICACLERKSSDPYDIDVRSARKRALTLLVTACSQHGARLVFFCEPFMKKLEQLLMMPSTMPQERTLLYESLAALTNVLPADEGQRRLQSFFTPVTKMLMQRVQAMDQARFDSIIAAQTTDLQGERDVLRDGVVIVAGVARRCKICPYLVETFTELTPCILRLMEFIHSLRPEQLPAGYACILDMERDVREQYLPGRSRKSMPRKNSWERARLILMELRTSLYQVVGALNTFLPAEPLLGMLQMLAASAELLPTHAMRSLIVHCMFPIGTTHVGLIANILPICGAFFARVARRAASARPEDDVIDKKQLFYLSKDVYTFMRRQIIEKNLLVGKLALAQVAVEVALSMLESGSNVSEASRFIDTVVEATKKGCSGNSALEAQVEELAVGAFGRMLDFSGRADDAVLPFKDCERLLFALADVYVDRYPEYTAALHSRFPRDRIDELHTQLVMSHRFDMKRRRFKDFVLQETRKNVNGV</sequence>
<organism evidence="2 3">
    <name type="scientific">Trypanosoma rangeli SC58</name>
    <dbReference type="NCBI Taxonomy" id="429131"/>
    <lineage>
        <taxon>Eukaryota</taxon>
        <taxon>Discoba</taxon>
        <taxon>Euglenozoa</taxon>
        <taxon>Kinetoplastea</taxon>
        <taxon>Metakinetoplastina</taxon>
        <taxon>Trypanosomatida</taxon>
        <taxon>Trypanosomatidae</taxon>
        <taxon>Trypanosoma</taxon>
        <taxon>Herpetosoma</taxon>
    </lineage>
</organism>
<dbReference type="InterPro" id="IPR011989">
    <property type="entry name" value="ARM-like"/>
</dbReference>
<keyword evidence="1" id="KW-1133">Transmembrane helix</keyword>
<accession>A0A061J0W5</accession>
<keyword evidence="1" id="KW-0812">Transmembrane</keyword>
<feature type="transmembrane region" description="Helical" evidence="1">
    <location>
        <begin position="823"/>
        <end position="846"/>
    </location>
</feature>
<name>A0A061J0W5_TRYRA</name>
<comment type="caution">
    <text evidence="2">The sequence shown here is derived from an EMBL/GenBank/DDBJ whole genome shotgun (WGS) entry which is preliminary data.</text>
</comment>
<dbReference type="Gene3D" id="1.25.10.10">
    <property type="entry name" value="Leucine-rich Repeat Variant"/>
    <property type="match status" value="1"/>
</dbReference>
<evidence type="ECO:0000313" key="2">
    <source>
        <dbReference type="EMBL" id="ESL06937.1"/>
    </source>
</evidence>
<dbReference type="VEuPathDB" id="TriTrypDB:TRSC58_05381"/>
<dbReference type="AlphaFoldDB" id="A0A061J0W5"/>
<reference evidence="2 3" key="1">
    <citation type="submission" date="2013-07" db="EMBL/GenBank/DDBJ databases">
        <authorList>
            <person name="Stoco P.H."/>
            <person name="Wagner G."/>
            <person name="Gerber A."/>
            <person name="Zaha A."/>
            <person name="Thompson C."/>
            <person name="Bartholomeu D.C."/>
            <person name="Luckemeyer D.D."/>
            <person name="Bahia D."/>
            <person name="Loreto E."/>
            <person name="Prestes E.B."/>
            <person name="Lima F.M."/>
            <person name="Rodrigues-Luiz G."/>
            <person name="Vallejo G.A."/>
            <person name="Filho J.F."/>
            <person name="Monteiro K.M."/>
            <person name="Tyler K.M."/>
            <person name="de Almeida L.G."/>
            <person name="Ortiz M.F."/>
            <person name="Siervo M.A."/>
            <person name="de Moraes M.H."/>
            <person name="Cunha O.L."/>
            <person name="Mendonca-Neto R."/>
            <person name="Silva R."/>
            <person name="Teixeira S.M."/>
            <person name="Murta S.M."/>
            <person name="Sincero T.C."/>
            <person name="Mendes T.A."/>
            <person name="Urmenyi T.P."/>
            <person name="Silva V.G."/>
            <person name="da Rocha W.D."/>
            <person name="Andersson B."/>
            <person name="Romanha A.J."/>
            <person name="Steindel M."/>
            <person name="de Vasconcelos A.T."/>
            <person name="Grisard E.C."/>
        </authorList>
    </citation>
    <scope>NUCLEOTIDE SEQUENCE [LARGE SCALE GENOMIC DNA]</scope>
    <source>
        <strain evidence="2 3">SC58</strain>
    </source>
</reference>
<gene>
    <name evidence="2" type="ORF">TRSC58_05381</name>
</gene>
<keyword evidence="3" id="KW-1185">Reference proteome</keyword>
<dbReference type="OrthoDB" id="244954at2759"/>
<dbReference type="InterPro" id="IPR016024">
    <property type="entry name" value="ARM-type_fold"/>
</dbReference>
<dbReference type="EMBL" id="AUPL01005381">
    <property type="protein sequence ID" value="ESL06937.1"/>
    <property type="molecule type" value="Genomic_DNA"/>
</dbReference>
<keyword evidence="1" id="KW-0472">Membrane</keyword>
<evidence type="ECO:0000313" key="3">
    <source>
        <dbReference type="Proteomes" id="UP000031737"/>
    </source>
</evidence>
<dbReference type="Proteomes" id="UP000031737">
    <property type="component" value="Unassembled WGS sequence"/>
</dbReference>
<dbReference type="SUPFAM" id="SSF48371">
    <property type="entry name" value="ARM repeat"/>
    <property type="match status" value="1"/>
</dbReference>